<evidence type="ECO:0000313" key="4">
    <source>
        <dbReference type="EMBL" id="KFG28888.1"/>
    </source>
</evidence>
<name>A0A086J9S0_TOXGO</name>
<evidence type="ECO:0000313" key="5">
    <source>
        <dbReference type="Proteomes" id="UP000028828"/>
    </source>
</evidence>
<protein>
    <submittedName>
        <fullName evidence="4">Fe-S protein assembly co-chaperone HscB protein</fullName>
    </submittedName>
</protein>
<dbReference type="PROSITE" id="PS50076">
    <property type="entry name" value="DNAJ_2"/>
    <property type="match status" value="1"/>
</dbReference>
<dbReference type="GO" id="GO:0051087">
    <property type="term" value="F:protein-folding chaperone binding"/>
    <property type="evidence" value="ECO:0007669"/>
    <property type="project" value="InterPro"/>
</dbReference>
<dbReference type="InterPro" id="IPR036386">
    <property type="entry name" value="HscB_C_sf"/>
</dbReference>
<dbReference type="PANTHER" id="PTHR14021">
    <property type="entry name" value="IRON-SULFUR CLUSTER CO-CHAPERONE PROTEIN HSCB"/>
    <property type="match status" value="1"/>
</dbReference>
<dbReference type="InterPro" id="IPR036869">
    <property type="entry name" value="J_dom_sf"/>
</dbReference>
<dbReference type="GO" id="GO:0051259">
    <property type="term" value="P:protein complex oligomerization"/>
    <property type="evidence" value="ECO:0007669"/>
    <property type="project" value="InterPro"/>
</dbReference>
<dbReference type="InterPro" id="IPR009073">
    <property type="entry name" value="HscB_oligo_C"/>
</dbReference>
<evidence type="ECO:0000259" key="3">
    <source>
        <dbReference type="PROSITE" id="PS50076"/>
    </source>
</evidence>
<gene>
    <name evidence="4" type="ORF">TGP89_288685</name>
</gene>
<sequence>MSFPGFIMASSSSLRSDVLLKQCLAGAILRPMGHPVPCCAAGTAAPCVSFRTQRRSKPNGENRSLPSQAPEAIVGAHRSTRGGHRACSLRTLRSAVESESTRNVSFLSESASCAASMSSHAQSLVSGWPRRGGLRFSGCLPDLATGSVAKTDAETRTTNCRRRTHLNCTAGASCRSRCSWLSIRATLPLLGKYGADSEGGIFSSARRASFWMQSLGFGVVGQREFSEATGGKTSREATALSPASDNLTEKLSQAGLVHSTSCTNCKAAPARKYQIFCSNCGDALVPQYGDANKRDFSYFEFLQMNPTFDIDRAALEAKYKQLEKRLHPDKHVHADQEYHDRLAKHRTKVIEAVSALKNPAKRALHLLAHHSPHSSEHVEDEPDADRVTDGDLLQEVFELNEALEMVTSREELDEFKRRVDALLEKDERDLSRRFREKDFDGIRSVIHRYQMHAKLQESIKDWSSPA</sequence>
<keyword evidence="2" id="KW-0143">Chaperone</keyword>
<dbReference type="Gene3D" id="1.20.1280.20">
    <property type="entry name" value="HscB, C-terminal domain"/>
    <property type="match status" value="1"/>
</dbReference>
<dbReference type="Gene3D" id="1.10.287.110">
    <property type="entry name" value="DnaJ domain"/>
    <property type="match status" value="1"/>
</dbReference>
<dbReference type="Proteomes" id="UP000028828">
    <property type="component" value="Unassembled WGS sequence"/>
</dbReference>
<comment type="similarity">
    <text evidence="1">Belongs to the HscB family.</text>
</comment>
<reference evidence="4 5" key="1">
    <citation type="submission" date="2014-03" db="EMBL/GenBank/DDBJ databases">
        <authorList>
            <person name="Sibley D."/>
            <person name="Venepally P."/>
            <person name="Karamycheva S."/>
            <person name="Hadjithomas M."/>
            <person name="Khan A."/>
            <person name="Brunk B."/>
            <person name="Roos D."/>
            <person name="Caler E."/>
            <person name="Lorenzi H."/>
        </authorList>
    </citation>
    <scope>NUCLEOTIDE SEQUENCE [LARGE SCALE GENOMIC DNA]</scope>
    <source>
        <strain evidence="5">p89</strain>
    </source>
</reference>
<dbReference type="SUPFAM" id="SSF47144">
    <property type="entry name" value="HSC20 (HSCB), C-terminal oligomerisation domain"/>
    <property type="match status" value="1"/>
</dbReference>
<dbReference type="AlphaFoldDB" id="A0A086J9S0"/>
<dbReference type="VEuPathDB" id="ToxoDB:TGP89_288685"/>
<dbReference type="OrthoDB" id="448954at2759"/>
<dbReference type="EMBL" id="AEYI02002275">
    <property type="protein sequence ID" value="KFG28888.1"/>
    <property type="molecule type" value="Genomic_DNA"/>
</dbReference>
<dbReference type="GO" id="GO:0044571">
    <property type="term" value="P:[2Fe-2S] cluster assembly"/>
    <property type="evidence" value="ECO:0007669"/>
    <property type="project" value="InterPro"/>
</dbReference>
<dbReference type="Pfam" id="PF07743">
    <property type="entry name" value="HSCB_C"/>
    <property type="match status" value="1"/>
</dbReference>
<evidence type="ECO:0000256" key="1">
    <source>
        <dbReference type="ARBA" id="ARBA00010476"/>
    </source>
</evidence>
<dbReference type="InterPro" id="IPR004640">
    <property type="entry name" value="HscB"/>
</dbReference>
<dbReference type="NCBIfam" id="TIGR00714">
    <property type="entry name" value="hscB"/>
    <property type="match status" value="1"/>
</dbReference>
<comment type="caution">
    <text evidence="4">The sequence shown here is derived from an EMBL/GenBank/DDBJ whole genome shotgun (WGS) entry which is preliminary data.</text>
</comment>
<dbReference type="InterPro" id="IPR001623">
    <property type="entry name" value="DnaJ_domain"/>
</dbReference>
<dbReference type="PANTHER" id="PTHR14021:SF15">
    <property type="entry name" value="IRON-SULFUR CLUSTER CO-CHAPERONE PROTEIN HSCB"/>
    <property type="match status" value="1"/>
</dbReference>
<dbReference type="SUPFAM" id="SSF46565">
    <property type="entry name" value="Chaperone J-domain"/>
    <property type="match status" value="1"/>
</dbReference>
<proteinExistence type="inferred from homology"/>
<accession>A0A086J9S0</accession>
<dbReference type="GO" id="GO:0001671">
    <property type="term" value="F:ATPase activator activity"/>
    <property type="evidence" value="ECO:0007669"/>
    <property type="project" value="InterPro"/>
</dbReference>
<dbReference type="GO" id="GO:0005739">
    <property type="term" value="C:mitochondrion"/>
    <property type="evidence" value="ECO:0007669"/>
    <property type="project" value="TreeGrafter"/>
</dbReference>
<evidence type="ECO:0000256" key="2">
    <source>
        <dbReference type="ARBA" id="ARBA00023186"/>
    </source>
</evidence>
<feature type="domain" description="J" evidence="3">
    <location>
        <begin position="297"/>
        <end position="369"/>
    </location>
</feature>
<organism evidence="4 5">
    <name type="scientific">Toxoplasma gondii p89</name>
    <dbReference type="NCBI Taxonomy" id="943119"/>
    <lineage>
        <taxon>Eukaryota</taxon>
        <taxon>Sar</taxon>
        <taxon>Alveolata</taxon>
        <taxon>Apicomplexa</taxon>
        <taxon>Conoidasida</taxon>
        <taxon>Coccidia</taxon>
        <taxon>Eucoccidiorida</taxon>
        <taxon>Eimeriorina</taxon>
        <taxon>Sarcocystidae</taxon>
        <taxon>Toxoplasma</taxon>
    </lineage>
</organism>